<evidence type="ECO:0000313" key="3">
    <source>
        <dbReference type="EMBL" id="MFC0842837.1"/>
    </source>
</evidence>
<evidence type="ECO:0000256" key="2">
    <source>
        <dbReference type="SAM" id="Phobius"/>
    </source>
</evidence>
<dbReference type="Proteomes" id="UP001589887">
    <property type="component" value="Unassembled WGS sequence"/>
</dbReference>
<organism evidence="3 4">
    <name type="scientific">Streptomyces noboritoensis</name>
    <dbReference type="NCBI Taxonomy" id="67337"/>
    <lineage>
        <taxon>Bacteria</taxon>
        <taxon>Bacillati</taxon>
        <taxon>Actinomycetota</taxon>
        <taxon>Actinomycetes</taxon>
        <taxon>Kitasatosporales</taxon>
        <taxon>Streptomycetaceae</taxon>
        <taxon>Streptomyces</taxon>
    </lineage>
</organism>
<dbReference type="NCBIfam" id="NF047619">
    <property type="entry name" value="NADase_discoid"/>
    <property type="match status" value="1"/>
</dbReference>
<feature type="transmembrane region" description="Helical" evidence="2">
    <location>
        <begin position="254"/>
        <end position="274"/>
    </location>
</feature>
<keyword evidence="2" id="KW-0812">Transmembrane</keyword>
<reference evidence="3 4" key="1">
    <citation type="submission" date="2024-09" db="EMBL/GenBank/DDBJ databases">
        <authorList>
            <person name="Sun Q."/>
            <person name="Mori K."/>
        </authorList>
    </citation>
    <scope>NUCLEOTIDE SEQUENCE [LARGE SCALE GENOMIC DNA]</scope>
    <source>
        <strain evidence="3 4">JCM 4557</strain>
    </source>
</reference>
<protein>
    <submittedName>
        <fullName evidence="3">Zinc ribbon domain-containing protein</fullName>
    </submittedName>
</protein>
<proteinExistence type="predicted"/>
<dbReference type="EMBL" id="JBHMQV010000001">
    <property type="protein sequence ID" value="MFC0842837.1"/>
    <property type="molecule type" value="Genomic_DNA"/>
</dbReference>
<name>A0ABV6TAM9_9ACTN</name>
<dbReference type="InterPro" id="IPR057561">
    <property type="entry name" value="NADase_transloc"/>
</dbReference>
<dbReference type="PANTHER" id="PTHR42746">
    <property type="entry name" value="DIADENOSINE 5',5'''-P1,P4-TETRAPHOSPHATE PHOSPHORYLASE"/>
    <property type="match status" value="1"/>
</dbReference>
<gene>
    <name evidence="3" type="ORF">ACFH04_03655</name>
</gene>
<evidence type="ECO:0000313" key="4">
    <source>
        <dbReference type="Proteomes" id="UP001589887"/>
    </source>
</evidence>
<dbReference type="SUPFAM" id="SSF49785">
    <property type="entry name" value="Galactose-binding domain-like"/>
    <property type="match status" value="1"/>
</dbReference>
<dbReference type="InterPro" id="IPR053364">
    <property type="entry name" value="Fork-head_TF_regulator"/>
</dbReference>
<feature type="region of interest" description="Disordered" evidence="1">
    <location>
        <begin position="34"/>
        <end position="184"/>
    </location>
</feature>
<feature type="compositionally biased region" description="Low complexity" evidence="1">
    <location>
        <begin position="100"/>
        <end position="117"/>
    </location>
</feature>
<keyword evidence="2" id="KW-0472">Membrane</keyword>
<dbReference type="PANTHER" id="PTHR42746:SF2">
    <property type="entry name" value="DIADENOSINE 5',5'''-P1,P4-TETRAPHOSPHATE PHOSPHORYLASE 2-RELATED"/>
    <property type="match status" value="1"/>
</dbReference>
<dbReference type="RefSeq" id="WP_394316651.1">
    <property type="nucleotide sequence ID" value="NZ_JBHMQV010000001.1"/>
</dbReference>
<dbReference type="Gene3D" id="2.60.120.260">
    <property type="entry name" value="Galactose-binding domain-like"/>
    <property type="match status" value="1"/>
</dbReference>
<accession>A0ABV6TAM9</accession>
<dbReference type="InterPro" id="IPR008979">
    <property type="entry name" value="Galactose-bd-like_sf"/>
</dbReference>
<evidence type="ECO:0000256" key="1">
    <source>
        <dbReference type="SAM" id="MobiDB-lite"/>
    </source>
</evidence>
<feature type="compositionally biased region" description="Low complexity" evidence="1">
    <location>
        <begin position="34"/>
        <end position="46"/>
    </location>
</feature>
<sequence length="436" mass="46068">MTTQHCAECGTRAEPGQSFCDSCGAVLGWDRAGARTARPAAAAVPREAADHSGSRANGPAPAPRRMPDQAPADDRSTIDATTDAGDRPATGVNTPPGPGAPAVHDTAPTVPVAPVPASGTDAEAPDGFPDSSPESGTDRARSLLVPVADPDTSSPAPPPAVAPVLPGRPDADRPQVRGPGFSEDIGNGPPCRWCATPNRTDRHFCARCAMPLAGENAAAQPPGRRPWWRRLFDRQRDTPWAGERPPLRRVFDRIGTWVAAAVALTLVVLAIIFVPDGVQAGRDHFAKRAPVAPDGFRASRSYPGHQPQLAFDKRSNTWWGPGVSESGQGQWLEVTFAEPTRLLDVIITPGVSARADKLDASALPHRIKATVTLKDGKTTTRDITLDQGAGGQRRPFRVGEAVKVRFTIESAYAATGDKQVAIAEVEFFGRSSSNSI</sequence>
<comment type="caution">
    <text evidence="3">The sequence shown here is derived from an EMBL/GenBank/DDBJ whole genome shotgun (WGS) entry which is preliminary data.</text>
</comment>
<keyword evidence="4" id="KW-1185">Reference proteome</keyword>
<keyword evidence="2" id="KW-1133">Transmembrane helix</keyword>